<feature type="transmembrane region" description="Helical" evidence="7">
    <location>
        <begin position="6"/>
        <end position="25"/>
    </location>
</feature>
<comment type="similarity">
    <text evidence="2">Belongs to the chromate ion transporter (CHR) (TC 2.A.51) family.</text>
</comment>
<evidence type="ECO:0000256" key="2">
    <source>
        <dbReference type="ARBA" id="ARBA00005262"/>
    </source>
</evidence>
<reference evidence="8 9" key="1">
    <citation type="submission" date="2019-11" db="EMBL/GenBank/DDBJ databases">
        <title>Draft genome sequences of five Paenibacillus species of dairy origin.</title>
        <authorList>
            <person name="Olajide A.M."/>
            <person name="Chen S."/>
            <person name="Lapointe G."/>
        </authorList>
    </citation>
    <scope>NUCLEOTIDE SEQUENCE [LARGE SCALE GENOMIC DNA]</scope>
    <source>
        <strain evidence="8 9">12CR55</strain>
    </source>
</reference>
<dbReference type="PANTHER" id="PTHR43663:SF1">
    <property type="entry name" value="CHROMATE TRANSPORTER"/>
    <property type="match status" value="1"/>
</dbReference>
<feature type="transmembrane region" description="Helical" evidence="7">
    <location>
        <begin position="136"/>
        <end position="157"/>
    </location>
</feature>
<sequence length="178" mass="19277">MLLWKLFLIFMKIGFASFGGGYAVISMIHYEVSQYGWITPERFQHIVALAGMSPGSIAVNAAMLIGLDTAGMPGAIAAIVGITLPSLIIIVLAARFFYKIHTKPWVQYSLYGLRPVIIGLIIYAAIHLGFPDLTSSIFNWTTLATLLIGGAAFVSIVRYKVHPLMVISLSACAGIVLF</sequence>
<protein>
    <submittedName>
        <fullName evidence="8">Chromate transporter</fullName>
    </submittedName>
</protein>
<dbReference type="RefSeq" id="WP_330163450.1">
    <property type="nucleotide sequence ID" value="NZ_WNZW01000005.1"/>
</dbReference>
<evidence type="ECO:0000256" key="6">
    <source>
        <dbReference type="ARBA" id="ARBA00023136"/>
    </source>
</evidence>
<keyword evidence="4 7" id="KW-0812">Transmembrane</keyword>
<evidence type="ECO:0000256" key="7">
    <source>
        <dbReference type="SAM" id="Phobius"/>
    </source>
</evidence>
<evidence type="ECO:0000256" key="3">
    <source>
        <dbReference type="ARBA" id="ARBA00022475"/>
    </source>
</evidence>
<comment type="caution">
    <text evidence="8">The sequence shown here is derived from an EMBL/GenBank/DDBJ whole genome shotgun (WGS) entry which is preliminary data.</text>
</comment>
<keyword evidence="6 7" id="KW-0472">Membrane</keyword>
<keyword evidence="5 7" id="KW-1133">Transmembrane helix</keyword>
<dbReference type="AlphaFoldDB" id="A0A7X3CPL9"/>
<evidence type="ECO:0000313" key="8">
    <source>
        <dbReference type="EMBL" id="MUG46170.1"/>
    </source>
</evidence>
<feature type="transmembrane region" description="Helical" evidence="7">
    <location>
        <begin position="110"/>
        <end position="130"/>
    </location>
</feature>
<dbReference type="EMBL" id="WNZW01000005">
    <property type="protein sequence ID" value="MUG46170.1"/>
    <property type="molecule type" value="Genomic_DNA"/>
</dbReference>
<evidence type="ECO:0000256" key="4">
    <source>
        <dbReference type="ARBA" id="ARBA00022692"/>
    </source>
</evidence>
<dbReference type="Proteomes" id="UP000447876">
    <property type="component" value="Unassembled WGS sequence"/>
</dbReference>
<dbReference type="Pfam" id="PF02417">
    <property type="entry name" value="Chromate_transp"/>
    <property type="match status" value="1"/>
</dbReference>
<gene>
    <name evidence="8" type="ORF">GNP95_14350</name>
</gene>
<comment type="subcellular location">
    <subcellularLocation>
        <location evidence="1">Cell membrane</location>
        <topology evidence="1">Multi-pass membrane protein</topology>
    </subcellularLocation>
</comment>
<dbReference type="GO" id="GO:0015109">
    <property type="term" value="F:chromate transmembrane transporter activity"/>
    <property type="evidence" value="ECO:0007669"/>
    <property type="project" value="InterPro"/>
</dbReference>
<proteinExistence type="inferred from homology"/>
<evidence type="ECO:0000313" key="9">
    <source>
        <dbReference type="Proteomes" id="UP000447876"/>
    </source>
</evidence>
<evidence type="ECO:0000256" key="5">
    <source>
        <dbReference type="ARBA" id="ARBA00022989"/>
    </source>
</evidence>
<keyword evidence="3" id="KW-1003">Cell membrane</keyword>
<name>A0A7X3CPL9_9BACL</name>
<dbReference type="PANTHER" id="PTHR43663">
    <property type="entry name" value="CHROMATE TRANSPORT PROTEIN-RELATED"/>
    <property type="match status" value="1"/>
</dbReference>
<feature type="transmembrane region" description="Helical" evidence="7">
    <location>
        <begin position="73"/>
        <end position="98"/>
    </location>
</feature>
<evidence type="ECO:0000256" key="1">
    <source>
        <dbReference type="ARBA" id="ARBA00004651"/>
    </source>
</evidence>
<dbReference type="GO" id="GO:0005886">
    <property type="term" value="C:plasma membrane"/>
    <property type="evidence" value="ECO:0007669"/>
    <property type="project" value="UniProtKB-SubCell"/>
</dbReference>
<feature type="transmembrane region" description="Helical" evidence="7">
    <location>
        <begin position="46"/>
        <end position="67"/>
    </location>
</feature>
<dbReference type="InterPro" id="IPR003370">
    <property type="entry name" value="Chromate_transpt"/>
</dbReference>
<organism evidence="8 9">
    <name type="scientific">Paenibacillus woosongensis</name>
    <dbReference type="NCBI Taxonomy" id="307580"/>
    <lineage>
        <taxon>Bacteria</taxon>
        <taxon>Bacillati</taxon>
        <taxon>Bacillota</taxon>
        <taxon>Bacilli</taxon>
        <taxon>Bacillales</taxon>
        <taxon>Paenibacillaceae</taxon>
        <taxon>Paenibacillus</taxon>
    </lineage>
</organism>
<dbReference type="InterPro" id="IPR052518">
    <property type="entry name" value="CHR_Transporter"/>
</dbReference>
<accession>A0A7X3CPL9</accession>